<organism evidence="6 7">
    <name type="scientific">Legionella beliardensis</name>
    <dbReference type="NCBI Taxonomy" id="91822"/>
    <lineage>
        <taxon>Bacteria</taxon>
        <taxon>Pseudomonadati</taxon>
        <taxon>Pseudomonadota</taxon>
        <taxon>Gammaproteobacteria</taxon>
        <taxon>Legionellales</taxon>
        <taxon>Legionellaceae</taxon>
        <taxon>Legionella</taxon>
    </lineage>
</organism>
<reference evidence="6 7" key="1">
    <citation type="submission" date="2018-06" db="EMBL/GenBank/DDBJ databases">
        <authorList>
            <consortium name="Pathogen Informatics"/>
            <person name="Doyle S."/>
        </authorList>
    </citation>
    <scope>NUCLEOTIDE SEQUENCE [LARGE SCALE GENOMIC DNA]</scope>
    <source>
        <strain evidence="6 7">NCTC13315</strain>
    </source>
</reference>
<dbReference type="InterPro" id="IPR007476">
    <property type="entry name" value="RdgC"/>
</dbReference>
<dbReference type="NCBIfam" id="NF001464">
    <property type="entry name" value="PRK00321.1-5"/>
    <property type="match status" value="1"/>
</dbReference>
<evidence type="ECO:0000313" key="7">
    <source>
        <dbReference type="Proteomes" id="UP000254968"/>
    </source>
</evidence>
<name>A0A378I3Q6_9GAMM</name>
<evidence type="ECO:0000256" key="4">
    <source>
        <dbReference type="ARBA" id="ARBA00022490"/>
    </source>
</evidence>
<dbReference type="Proteomes" id="UP000254968">
    <property type="component" value="Unassembled WGS sequence"/>
</dbReference>
<evidence type="ECO:0000313" key="6">
    <source>
        <dbReference type="EMBL" id="STX29331.1"/>
    </source>
</evidence>
<dbReference type="EMBL" id="UGNV01000001">
    <property type="protein sequence ID" value="STX29331.1"/>
    <property type="molecule type" value="Genomic_DNA"/>
</dbReference>
<comment type="subcellular location">
    <subcellularLocation>
        <location evidence="1">Cytoplasm</location>
        <location evidence="1">Nucleoid</location>
    </subcellularLocation>
</comment>
<comment type="similarity">
    <text evidence="2">Belongs to the RdgC family.</text>
</comment>
<dbReference type="GO" id="GO:0003690">
    <property type="term" value="F:double-stranded DNA binding"/>
    <property type="evidence" value="ECO:0007669"/>
    <property type="project" value="TreeGrafter"/>
</dbReference>
<gene>
    <name evidence="6" type="primary">rdgC</name>
    <name evidence="6" type="ORF">NCTC13315_01870</name>
</gene>
<accession>A0A378I3Q6</accession>
<dbReference type="GO" id="GO:0006310">
    <property type="term" value="P:DNA recombination"/>
    <property type="evidence" value="ECO:0007669"/>
    <property type="project" value="UniProtKB-KW"/>
</dbReference>
<keyword evidence="7" id="KW-1185">Reference proteome</keyword>
<dbReference type="OrthoDB" id="5290530at2"/>
<keyword evidence="5" id="KW-0233">DNA recombination</keyword>
<dbReference type="Pfam" id="PF04381">
    <property type="entry name" value="RdgC"/>
    <property type="match status" value="1"/>
</dbReference>
<keyword evidence="4" id="KW-0963">Cytoplasm</keyword>
<protein>
    <recommendedName>
        <fullName evidence="3">Recombination-associated protein RdgC</fullName>
    </recommendedName>
</protein>
<dbReference type="PANTHER" id="PTHR38103">
    <property type="entry name" value="RECOMBINATION-ASSOCIATED PROTEIN RDGC"/>
    <property type="match status" value="1"/>
</dbReference>
<evidence type="ECO:0000256" key="1">
    <source>
        <dbReference type="ARBA" id="ARBA00004453"/>
    </source>
</evidence>
<dbReference type="RefSeq" id="WP_115303011.1">
    <property type="nucleotide sequence ID" value="NZ_CAAAHO010000007.1"/>
</dbReference>
<dbReference type="GO" id="GO:0000018">
    <property type="term" value="P:regulation of DNA recombination"/>
    <property type="evidence" value="ECO:0007669"/>
    <property type="project" value="TreeGrafter"/>
</dbReference>
<evidence type="ECO:0000256" key="3">
    <source>
        <dbReference type="ARBA" id="ARBA00022296"/>
    </source>
</evidence>
<dbReference type="PANTHER" id="PTHR38103:SF1">
    <property type="entry name" value="RECOMBINATION-ASSOCIATED PROTEIN RDGC"/>
    <property type="match status" value="1"/>
</dbReference>
<dbReference type="AlphaFoldDB" id="A0A378I3Q6"/>
<dbReference type="GO" id="GO:0043590">
    <property type="term" value="C:bacterial nucleoid"/>
    <property type="evidence" value="ECO:0007669"/>
    <property type="project" value="TreeGrafter"/>
</dbReference>
<sequence>MWFNNALIYHYELTDELDFAALFAEEKLKPCPPHARFIYGWLPVLANELTQEVAGATLLCLGKEERILPRAVINQIVAERMQTLETQHGRKVKRTEKAQLAEEVEFELLPKSFCIQKRLLALLDTQTKRLIVNTASENQASQLTSLLRKTLPNLQLEPLTHQDNLALRFAEWITNPATLPANFQLASDCLLFSMDDEKKRINCKGYELPADEIITLLSQGLAAAEISLIWNERIQFTLTHDLTFKRLKSLDYLIDEFNDINQLEEDDLKRDAALTLLGGELRHLINDLLKGLNKGEPLTKKEAQFEAELA</sequence>
<evidence type="ECO:0000256" key="5">
    <source>
        <dbReference type="ARBA" id="ARBA00023172"/>
    </source>
</evidence>
<proteinExistence type="inferred from homology"/>
<evidence type="ECO:0000256" key="2">
    <source>
        <dbReference type="ARBA" id="ARBA00008657"/>
    </source>
</evidence>